<evidence type="ECO:0000313" key="3">
    <source>
        <dbReference type="EMBL" id="REG11383.1"/>
    </source>
</evidence>
<gene>
    <name evidence="3" type="ORF">DFR64_1262</name>
</gene>
<evidence type="ECO:0000259" key="2">
    <source>
        <dbReference type="Pfam" id="PF00437"/>
    </source>
</evidence>
<proteinExistence type="inferred from homology"/>
<protein>
    <submittedName>
        <fullName evidence="3">Pilus assembly protein CpaF</fullName>
    </submittedName>
</protein>
<sequence length="411" mass="45731">MLDTFYRTINEDESHKVLEEGASRMSDGLTFRDLVDLDRLNSTARGIIQKVLNEKRIDADIDTIANLAQKLVARVSGLEFLMPLFKRDDISNIFINPDGTLRIQKKGMKTFEIVREKIAAQEVDRVVEALLRTSGRALSEATPTVDAKLPRIETLPGLMGGARVKLIHPVIATGKYDLPSISIRLYQTAPVTPDDIIGWKVAPEIVIKKLLEVIGKKARLLVLGGTNTGKTTLLSALCNGGIYKGARIVKIEDPEEIWLDHDHVVTLEARPAPPGSSVPPYTIRDGVDDAMRMSPDWLIVGEVRTGDAALTLFRAQMSDHPGLSTFHAETPEFAIYRVGNLLISDTQETDMRNAKSTFAMAVDVLIQVGWSGKERRIMSIWEVEKMLVDNEVVIHPLYRLGDEDMKPMTVR</sequence>
<comment type="similarity">
    <text evidence="1">Belongs to the GSP E family.</text>
</comment>
<organism evidence="3 4">
    <name type="scientific">Pelolinea submarina</name>
    <dbReference type="NCBI Taxonomy" id="913107"/>
    <lineage>
        <taxon>Bacteria</taxon>
        <taxon>Bacillati</taxon>
        <taxon>Chloroflexota</taxon>
        <taxon>Anaerolineae</taxon>
        <taxon>Anaerolineales</taxon>
        <taxon>Anaerolineaceae</taxon>
        <taxon>Pelolinea</taxon>
    </lineage>
</organism>
<keyword evidence="4" id="KW-1185">Reference proteome</keyword>
<dbReference type="Gene3D" id="3.40.50.300">
    <property type="entry name" value="P-loop containing nucleotide triphosphate hydrolases"/>
    <property type="match status" value="1"/>
</dbReference>
<reference evidence="3 4" key="1">
    <citation type="submission" date="2018-08" db="EMBL/GenBank/DDBJ databases">
        <title>Genomic Encyclopedia of Type Strains, Phase IV (KMG-IV): sequencing the most valuable type-strain genomes for metagenomic binning, comparative biology and taxonomic classification.</title>
        <authorList>
            <person name="Goeker M."/>
        </authorList>
    </citation>
    <scope>NUCLEOTIDE SEQUENCE [LARGE SCALE GENOMIC DNA]</scope>
    <source>
        <strain evidence="3 4">DSM 23923</strain>
    </source>
</reference>
<dbReference type="Gene3D" id="3.30.450.380">
    <property type="match status" value="1"/>
</dbReference>
<dbReference type="InterPro" id="IPR001482">
    <property type="entry name" value="T2SS/T4SS_dom"/>
</dbReference>
<comment type="caution">
    <text evidence="3">The sequence shown here is derived from an EMBL/GenBank/DDBJ whole genome shotgun (WGS) entry which is preliminary data.</text>
</comment>
<dbReference type="CDD" id="cd01130">
    <property type="entry name" value="VirB11-like_ATPase"/>
    <property type="match status" value="1"/>
</dbReference>
<dbReference type="OrthoDB" id="9810761at2"/>
<dbReference type="AlphaFoldDB" id="A0A347ZRX8"/>
<dbReference type="InterPro" id="IPR050921">
    <property type="entry name" value="T4SS_GSP_E_ATPase"/>
</dbReference>
<dbReference type="EMBL" id="QUMS01000001">
    <property type="protein sequence ID" value="REG11383.1"/>
    <property type="molecule type" value="Genomic_DNA"/>
</dbReference>
<name>A0A347ZRX8_9CHLR</name>
<dbReference type="InterPro" id="IPR027417">
    <property type="entry name" value="P-loop_NTPase"/>
</dbReference>
<evidence type="ECO:0000256" key="1">
    <source>
        <dbReference type="ARBA" id="ARBA00006611"/>
    </source>
</evidence>
<dbReference type="Proteomes" id="UP000256388">
    <property type="component" value="Unassembled WGS sequence"/>
</dbReference>
<dbReference type="PANTHER" id="PTHR30486:SF6">
    <property type="entry name" value="TYPE IV PILUS RETRACTATION ATPASE PILT"/>
    <property type="match status" value="1"/>
</dbReference>
<feature type="domain" description="Bacterial type II secretion system protein E" evidence="2">
    <location>
        <begin position="137"/>
        <end position="346"/>
    </location>
</feature>
<dbReference type="GO" id="GO:0016887">
    <property type="term" value="F:ATP hydrolysis activity"/>
    <property type="evidence" value="ECO:0007669"/>
    <property type="project" value="InterPro"/>
</dbReference>
<accession>A0A347ZRX8</accession>
<dbReference type="RefSeq" id="WP_116224509.1">
    <property type="nucleotide sequence ID" value="NZ_AP018437.1"/>
</dbReference>
<dbReference type="SUPFAM" id="SSF52540">
    <property type="entry name" value="P-loop containing nucleoside triphosphate hydrolases"/>
    <property type="match status" value="1"/>
</dbReference>
<evidence type="ECO:0000313" key="4">
    <source>
        <dbReference type="Proteomes" id="UP000256388"/>
    </source>
</evidence>
<dbReference type="PANTHER" id="PTHR30486">
    <property type="entry name" value="TWITCHING MOTILITY PROTEIN PILT"/>
    <property type="match status" value="1"/>
</dbReference>
<dbReference type="Pfam" id="PF00437">
    <property type="entry name" value="T2SSE"/>
    <property type="match status" value="1"/>
</dbReference>